<organism evidence="1">
    <name type="scientific">Solanum lycopersicum</name>
    <name type="common">Tomato</name>
    <name type="synonym">Lycopersicon esculentum</name>
    <dbReference type="NCBI Taxonomy" id="4081"/>
    <lineage>
        <taxon>Eukaryota</taxon>
        <taxon>Viridiplantae</taxon>
        <taxon>Streptophyta</taxon>
        <taxon>Embryophyta</taxon>
        <taxon>Tracheophyta</taxon>
        <taxon>Spermatophyta</taxon>
        <taxon>Magnoliopsida</taxon>
        <taxon>eudicotyledons</taxon>
        <taxon>Gunneridae</taxon>
        <taxon>Pentapetalae</taxon>
        <taxon>asterids</taxon>
        <taxon>lamiids</taxon>
        <taxon>Solanales</taxon>
        <taxon>Solanaceae</taxon>
        <taxon>Solanoideae</taxon>
        <taxon>Solaneae</taxon>
        <taxon>Solanum</taxon>
        <taxon>Solanum subgen. Lycopersicon</taxon>
    </lineage>
</organism>
<dbReference type="AlphaFoldDB" id="A0A3Q7IVF7"/>
<name>A0A3Q7IVF7_SOLLC</name>
<evidence type="ECO:0000313" key="1">
    <source>
        <dbReference type="EnsemblPlants" id="Solyc11g027986.1.1"/>
    </source>
</evidence>
<reference evidence="1" key="2">
    <citation type="submission" date="2019-01" db="UniProtKB">
        <authorList>
            <consortium name="EnsemblPlants"/>
        </authorList>
    </citation>
    <scope>IDENTIFICATION</scope>
    <source>
        <strain evidence="1">cv. Heinz 1706</strain>
    </source>
</reference>
<dbReference type="Proteomes" id="UP000004994">
    <property type="component" value="Chromosome 11"/>
</dbReference>
<dbReference type="EnsemblPlants" id="Solyc11g027986.1.1">
    <property type="protein sequence ID" value="Solyc11g027986.1.1"/>
    <property type="gene ID" value="Solyc11g027986.1"/>
</dbReference>
<sequence>MKLEKIQQNLEEIVQQMLLSLVLGLRLKHLNMLFKNVWSKLKIKSAFTLVKGVIQESTEKVENQERFYFG</sequence>
<accession>A0A3Q7IVF7</accession>
<reference evidence="1" key="1">
    <citation type="journal article" date="2012" name="Nature">
        <title>The tomato genome sequence provides insights into fleshy fruit evolution.</title>
        <authorList>
            <consortium name="Tomato Genome Consortium"/>
        </authorList>
    </citation>
    <scope>NUCLEOTIDE SEQUENCE [LARGE SCALE GENOMIC DNA]</scope>
    <source>
        <strain evidence="1">cv. Heinz 1706</strain>
    </source>
</reference>
<dbReference type="InParanoid" id="A0A3Q7IVF7"/>
<evidence type="ECO:0000313" key="2">
    <source>
        <dbReference type="Proteomes" id="UP000004994"/>
    </source>
</evidence>
<protein>
    <submittedName>
        <fullName evidence="1">Uncharacterized protein</fullName>
    </submittedName>
</protein>
<proteinExistence type="predicted"/>
<keyword evidence="2" id="KW-1185">Reference proteome</keyword>
<dbReference type="Gramene" id="Solyc11g027986.1.1">
    <property type="protein sequence ID" value="Solyc11g027986.1.1"/>
    <property type="gene ID" value="Solyc11g027986.1"/>
</dbReference>
<dbReference type="PaxDb" id="4081-Solyc11g028000.1.1"/>